<dbReference type="PROSITE" id="PS50943">
    <property type="entry name" value="HTH_CROC1"/>
    <property type="match status" value="1"/>
</dbReference>
<dbReference type="Gene3D" id="1.10.260.40">
    <property type="entry name" value="lambda repressor-like DNA-binding domains"/>
    <property type="match status" value="1"/>
</dbReference>
<dbReference type="SUPFAM" id="SSF47413">
    <property type="entry name" value="lambda repressor-like DNA-binding domains"/>
    <property type="match status" value="1"/>
</dbReference>
<sequence length="90" mass="10226">MSGIIKHLKYVRRKKRLTQAEFGAKLGLPQSHISRIEQGITDPRLSTVVEMAHLLDQELILVPRAMLPAVRAMISGTNVKKPRWQPDEDD</sequence>
<gene>
    <name evidence="2" type="ORF">MNBD_DELTA04-1756</name>
</gene>
<dbReference type="AlphaFoldDB" id="A0A3B0VDL2"/>
<dbReference type="EMBL" id="UOEY01000023">
    <property type="protein sequence ID" value="VAW36357.1"/>
    <property type="molecule type" value="Genomic_DNA"/>
</dbReference>
<accession>A0A3B0VDL2</accession>
<dbReference type="CDD" id="cd00093">
    <property type="entry name" value="HTH_XRE"/>
    <property type="match status" value="1"/>
</dbReference>
<proteinExistence type="predicted"/>
<protein>
    <recommendedName>
        <fullName evidence="1">HTH cro/C1-type domain-containing protein</fullName>
    </recommendedName>
</protein>
<dbReference type="GO" id="GO:0003677">
    <property type="term" value="F:DNA binding"/>
    <property type="evidence" value="ECO:0007669"/>
    <property type="project" value="InterPro"/>
</dbReference>
<dbReference type="Pfam" id="PF01381">
    <property type="entry name" value="HTH_3"/>
    <property type="match status" value="1"/>
</dbReference>
<organism evidence="2">
    <name type="scientific">hydrothermal vent metagenome</name>
    <dbReference type="NCBI Taxonomy" id="652676"/>
    <lineage>
        <taxon>unclassified sequences</taxon>
        <taxon>metagenomes</taxon>
        <taxon>ecological metagenomes</taxon>
    </lineage>
</organism>
<feature type="domain" description="HTH cro/C1-type" evidence="1">
    <location>
        <begin position="8"/>
        <end position="62"/>
    </location>
</feature>
<name>A0A3B0VDL2_9ZZZZ</name>
<evidence type="ECO:0000259" key="1">
    <source>
        <dbReference type="PROSITE" id="PS50943"/>
    </source>
</evidence>
<dbReference type="InterPro" id="IPR001387">
    <property type="entry name" value="Cro/C1-type_HTH"/>
</dbReference>
<evidence type="ECO:0000313" key="2">
    <source>
        <dbReference type="EMBL" id="VAW36357.1"/>
    </source>
</evidence>
<dbReference type="SMART" id="SM00530">
    <property type="entry name" value="HTH_XRE"/>
    <property type="match status" value="1"/>
</dbReference>
<dbReference type="InterPro" id="IPR010982">
    <property type="entry name" value="Lambda_DNA-bd_dom_sf"/>
</dbReference>
<reference evidence="2" key="1">
    <citation type="submission" date="2018-06" db="EMBL/GenBank/DDBJ databases">
        <authorList>
            <person name="Zhirakovskaya E."/>
        </authorList>
    </citation>
    <scope>NUCLEOTIDE SEQUENCE</scope>
</reference>